<dbReference type="SUPFAM" id="SSF52799">
    <property type="entry name" value="(Phosphotyrosine protein) phosphatases II"/>
    <property type="match status" value="1"/>
</dbReference>
<dbReference type="InterPro" id="IPR000340">
    <property type="entry name" value="Dual-sp_phosphatase_cat-dom"/>
</dbReference>
<dbReference type="PROSITE" id="PS50054">
    <property type="entry name" value="TYR_PHOSPHATASE_DUAL"/>
    <property type="match status" value="1"/>
</dbReference>
<name>A0ABP0SMB0_9DINO</name>
<comment type="similarity">
    <text evidence="1">Belongs to the protein-tyrosine phosphatase family. Non-receptor class dual specificity subfamily.</text>
</comment>
<dbReference type="Pfam" id="PF00782">
    <property type="entry name" value="DSPc"/>
    <property type="match status" value="1"/>
</dbReference>
<sequence length="230" mass="25309">MACDRAQFGEAGQGHPFELRKPLAKPTARRCATCGADVLAHARGEVDDASFMSILNVTDDQTPSVVIAGELALGSFNAALRLAQEDPAVVVVNCAGTKLHDFLPQTRTVMEGFRATQRLLDLEWEDSAEWAERQLDGGVEEASALETLLDALRWAKEQQQQGKMVMVNCAQGRSRSATFAIALVMATRNLEVEEAYALVKEARPFIRPNDGFLKQLHRWQAKLKGLFPAE</sequence>
<evidence type="ECO:0000256" key="2">
    <source>
        <dbReference type="ARBA" id="ARBA00013064"/>
    </source>
</evidence>
<dbReference type="InterPro" id="IPR000387">
    <property type="entry name" value="Tyr_Pase_dom"/>
</dbReference>
<dbReference type="SMART" id="SM00195">
    <property type="entry name" value="DSPc"/>
    <property type="match status" value="1"/>
</dbReference>
<dbReference type="InterPro" id="IPR020422">
    <property type="entry name" value="TYR_PHOSPHATASE_DUAL_dom"/>
</dbReference>
<dbReference type="PROSITE" id="PS50056">
    <property type="entry name" value="TYR_PHOSPHATASE_2"/>
    <property type="match status" value="1"/>
</dbReference>
<dbReference type="PANTHER" id="PTHR10159:SF530">
    <property type="entry name" value="DUAL SPECIFICITY PROTEIN PHOSPHATASE DDB_G0271350-RELATED"/>
    <property type="match status" value="1"/>
</dbReference>
<feature type="domain" description="Tyrosine-protein phosphatase" evidence="5">
    <location>
        <begin position="62"/>
        <end position="225"/>
    </location>
</feature>
<gene>
    <name evidence="7" type="ORF">CCMP2556_LOCUS52489</name>
</gene>
<dbReference type="EC" id="3.1.3.48" evidence="2"/>
<comment type="caution">
    <text evidence="7">The sequence shown here is derived from an EMBL/GenBank/DDBJ whole genome shotgun (WGS) entry which is preliminary data.</text>
</comment>
<keyword evidence="3" id="KW-0378">Hydrolase</keyword>
<reference evidence="7 8" key="1">
    <citation type="submission" date="2024-02" db="EMBL/GenBank/DDBJ databases">
        <authorList>
            <person name="Chen Y."/>
            <person name="Shah S."/>
            <person name="Dougan E. K."/>
            <person name="Thang M."/>
            <person name="Chan C."/>
        </authorList>
    </citation>
    <scope>NUCLEOTIDE SEQUENCE [LARGE SCALE GENOMIC DNA]</scope>
</reference>
<evidence type="ECO:0000313" key="8">
    <source>
        <dbReference type="Proteomes" id="UP001642484"/>
    </source>
</evidence>
<organism evidence="7 8">
    <name type="scientific">Durusdinium trenchii</name>
    <dbReference type="NCBI Taxonomy" id="1381693"/>
    <lineage>
        <taxon>Eukaryota</taxon>
        <taxon>Sar</taxon>
        <taxon>Alveolata</taxon>
        <taxon>Dinophyceae</taxon>
        <taxon>Suessiales</taxon>
        <taxon>Symbiodiniaceae</taxon>
        <taxon>Durusdinium</taxon>
    </lineage>
</organism>
<evidence type="ECO:0000256" key="4">
    <source>
        <dbReference type="ARBA" id="ARBA00022912"/>
    </source>
</evidence>
<keyword evidence="8" id="KW-1185">Reference proteome</keyword>
<feature type="domain" description="Tyrosine specific protein phosphatases" evidence="6">
    <location>
        <begin position="146"/>
        <end position="204"/>
    </location>
</feature>
<dbReference type="CDD" id="cd14498">
    <property type="entry name" value="DSP"/>
    <property type="match status" value="1"/>
</dbReference>
<dbReference type="EMBL" id="CAXAMN010027850">
    <property type="protein sequence ID" value="CAK9113403.1"/>
    <property type="molecule type" value="Genomic_DNA"/>
</dbReference>
<dbReference type="Proteomes" id="UP001642484">
    <property type="component" value="Unassembled WGS sequence"/>
</dbReference>
<protein>
    <recommendedName>
        <fullName evidence="2">protein-tyrosine-phosphatase</fullName>
        <ecNumber evidence="2">3.1.3.48</ecNumber>
    </recommendedName>
</protein>
<evidence type="ECO:0000256" key="1">
    <source>
        <dbReference type="ARBA" id="ARBA00008601"/>
    </source>
</evidence>
<proteinExistence type="inferred from homology"/>
<dbReference type="Gene3D" id="3.90.190.10">
    <property type="entry name" value="Protein tyrosine phosphatase superfamily"/>
    <property type="match status" value="1"/>
</dbReference>
<evidence type="ECO:0000313" key="7">
    <source>
        <dbReference type="EMBL" id="CAK9113403.1"/>
    </source>
</evidence>
<evidence type="ECO:0000256" key="3">
    <source>
        <dbReference type="ARBA" id="ARBA00022801"/>
    </source>
</evidence>
<keyword evidence="4" id="KW-0904">Protein phosphatase</keyword>
<evidence type="ECO:0000259" key="5">
    <source>
        <dbReference type="PROSITE" id="PS50054"/>
    </source>
</evidence>
<dbReference type="InterPro" id="IPR029021">
    <property type="entry name" value="Prot-tyrosine_phosphatase-like"/>
</dbReference>
<dbReference type="PANTHER" id="PTHR10159">
    <property type="entry name" value="DUAL SPECIFICITY PROTEIN PHOSPHATASE"/>
    <property type="match status" value="1"/>
</dbReference>
<accession>A0ABP0SMB0</accession>
<evidence type="ECO:0000259" key="6">
    <source>
        <dbReference type="PROSITE" id="PS50056"/>
    </source>
</evidence>